<dbReference type="InterPro" id="IPR025332">
    <property type="entry name" value="DUF4238"/>
</dbReference>
<accession>A0A5N7BX78</accession>
<sequence length="470" mass="55413">MNKYILYKAEYHRFIPRFLLRQFAAAEQPPPLHLTRRQRRRPGNGRPQAQSSNFINAIDLTRNVLIRVLVSREFGLVDMYPDRGYQNPRHIEDDLGRLEDRAARIIRRSSDTFKADRTLELTRYERDSLRKSLFLMKYRNSTLCDRYNYDSITAYDSNDKHRLESYMREKGFKSSRDVWYTNLKAFLDLEMGPDMLWISKVHGQAFPEHKKKSSSDSLFDQATEKLVEGAYAEYHNFAPISAKLIIVLRNAEDLQSEWNRMREMKCGDSYSTIINGKPVLKPNRGSRSEDRFYFTCFRISSYHINLINSVFLEEALKANYVHLRDKTIELPKPEVHMSQWVALVVGSKMVELSRKSKVLKVYKLMKPDGIVKTYFDDLKQAQHMDDRLDVKFHLQQLYQGFPAQRVWLYLKVMQNLPNFDERDFKKQVHELEIHGQEDDVAKFIALFPSCTGQLIELMLYKSQMTALTII</sequence>
<gene>
    <name evidence="2" type="ORF">BDV23DRAFT_196393</name>
</gene>
<organism evidence="2">
    <name type="scientific">Petromyces alliaceus</name>
    <name type="common">Aspergillus alliaceus</name>
    <dbReference type="NCBI Taxonomy" id="209559"/>
    <lineage>
        <taxon>Eukaryota</taxon>
        <taxon>Fungi</taxon>
        <taxon>Dikarya</taxon>
        <taxon>Ascomycota</taxon>
        <taxon>Pezizomycotina</taxon>
        <taxon>Eurotiomycetes</taxon>
        <taxon>Eurotiomycetidae</taxon>
        <taxon>Eurotiales</taxon>
        <taxon>Aspergillaceae</taxon>
        <taxon>Aspergillus</taxon>
        <taxon>Aspergillus subgen. Circumdati</taxon>
    </lineage>
</organism>
<dbReference type="EMBL" id="ML735311">
    <property type="protein sequence ID" value="KAE8386445.1"/>
    <property type="molecule type" value="Genomic_DNA"/>
</dbReference>
<dbReference type="Proteomes" id="UP000326877">
    <property type="component" value="Unassembled WGS sequence"/>
</dbReference>
<proteinExistence type="predicted"/>
<protein>
    <submittedName>
        <fullName evidence="2">Uncharacterized protein</fullName>
    </submittedName>
</protein>
<feature type="region of interest" description="Disordered" evidence="1">
    <location>
        <begin position="30"/>
        <end position="52"/>
    </location>
</feature>
<evidence type="ECO:0000313" key="2">
    <source>
        <dbReference type="EMBL" id="KAE8386445.1"/>
    </source>
</evidence>
<evidence type="ECO:0000256" key="1">
    <source>
        <dbReference type="SAM" id="MobiDB-lite"/>
    </source>
</evidence>
<dbReference type="AlphaFoldDB" id="A0A5N7BX78"/>
<dbReference type="Pfam" id="PF14022">
    <property type="entry name" value="DUF4238"/>
    <property type="match status" value="1"/>
</dbReference>
<dbReference type="OrthoDB" id="5340163at2759"/>
<reference evidence="2" key="1">
    <citation type="submission" date="2019-04" db="EMBL/GenBank/DDBJ databases">
        <title>Friends and foes A comparative genomics studyof 23 Aspergillus species from section Flavi.</title>
        <authorList>
            <consortium name="DOE Joint Genome Institute"/>
            <person name="Kjaerbolling I."/>
            <person name="Vesth T."/>
            <person name="Frisvad J.C."/>
            <person name="Nybo J.L."/>
            <person name="Theobald S."/>
            <person name="Kildgaard S."/>
            <person name="Isbrandt T."/>
            <person name="Kuo A."/>
            <person name="Sato A."/>
            <person name="Lyhne E.K."/>
            <person name="Kogle M.E."/>
            <person name="Wiebenga A."/>
            <person name="Kun R.S."/>
            <person name="Lubbers R.J."/>
            <person name="Makela M.R."/>
            <person name="Barry K."/>
            <person name="Chovatia M."/>
            <person name="Clum A."/>
            <person name="Daum C."/>
            <person name="Haridas S."/>
            <person name="He G."/>
            <person name="LaButti K."/>
            <person name="Lipzen A."/>
            <person name="Mondo S."/>
            <person name="Riley R."/>
            <person name="Salamov A."/>
            <person name="Simmons B.A."/>
            <person name="Magnuson J.K."/>
            <person name="Henrissat B."/>
            <person name="Mortensen U.H."/>
            <person name="Larsen T.O."/>
            <person name="Devries R.P."/>
            <person name="Grigoriev I.V."/>
            <person name="Machida M."/>
            <person name="Baker S.E."/>
            <person name="Andersen M.R."/>
        </authorList>
    </citation>
    <scope>NUCLEOTIDE SEQUENCE [LARGE SCALE GENOMIC DNA]</scope>
    <source>
        <strain evidence="2">IBT 14317</strain>
    </source>
</reference>
<feature type="compositionally biased region" description="Basic residues" evidence="1">
    <location>
        <begin position="34"/>
        <end position="43"/>
    </location>
</feature>
<name>A0A5N7BX78_PETAA</name>